<comment type="caution">
    <text evidence="10">The sequence shown here is derived from an EMBL/GenBank/DDBJ whole genome shotgun (WGS) entry which is preliminary data.</text>
</comment>
<dbReference type="PROSITE" id="PS50893">
    <property type="entry name" value="ABC_TRANSPORTER_2"/>
    <property type="match status" value="1"/>
</dbReference>
<feature type="transmembrane region" description="Helical" evidence="8">
    <location>
        <begin position="447"/>
        <end position="467"/>
    </location>
</feature>
<keyword evidence="5" id="KW-0067">ATP-binding</keyword>
<evidence type="ECO:0000259" key="9">
    <source>
        <dbReference type="PROSITE" id="PS50893"/>
    </source>
</evidence>
<dbReference type="HOGENOM" id="CLU_000604_57_6_1"/>
<evidence type="ECO:0000256" key="6">
    <source>
        <dbReference type="ARBA" id="ARBA00022989"/>
    </source>
</evidence>
<feature type="transmembrane region" description="Helical" evidence="8">
    <location>
        <begin position="372"/>
        <end position="393"/>
    </location>
</feature>
<gene>
    <name evidence="10" type="ORF">M896_031320</name>
</gene>
<reference evidence="10 11" key="1">
    <citation type="journal article" date="2014" name="MBio">
        <title>The Ordospora colligata genome; evolution of extreme reduction in microsporidia and host-to-parasite horizontal gene transfer.</title>
        <authorList>
            <person name="Pombert J.-F."/>
            <person name="Haag K.L."/>
            <person name="Beidas S."/>
            <person name="Ebert D."/>
            <person name="Keeling P.J."/>
        </authorList>
    </citation>
    <scope>NUCLEOTIDE SEQUENCE [LARGE SCALE GENOMIC DNA]</scope>
    <source>
        <strain evidence="10 11">OC4</strain>
    </source>
</reference>
<keyword evidence="2" id="KW-0813">Transport</keyword>
<dbReference type="SUPFAM" id="SSF52540">
    <property type="entry name" value="P-loop containing nucleoside triphosphate hydrolases"/>
    <property type="match status" value="1"/>
</dbReference>
<dbReference type="InterPro" id="IPR027417">
    <property type="entry name" value="P-loop_NTPase"/>
</dbReference>
<evidence type="ECO:0000256" key="7">
    <source>
        <dbReference type="ARBA" id="ARBA00023136"/>
    </source>
</evidence>
<sequence length="599" mass="66776">MSHSLKKLGSKDSELVWKGLSLRVNGADGSKKMLLNNVSGSVEPQTMTGLMGPSGAGKTTLMNSLAGRFLPNMNLSGTILLNSQLRSEETWPRVIGYVEQDFYAYQHQTVFETLLFASKIKMGVKEVDKKMIDRIDEVLALLGLKNARNTYIRSLSGGEKKRVSIGVELLGDPSIIFCDEPTSGLDSFNAVNILSLLKDLAKMGKTILVTIHQPSYEMIDFFDKIILMSMGNLVYDGDLKGCVDFFDACGYSLPKQTNPVDFFLNTVSFDSRSTAGEERSLQTITHISQEWKKIKKEPIPKYHGKVGSGYVPIKTSQSFFLLMSRNLIDYTRNVDYLKIKVFQKIFFIVVFGLAYLQIGYSIESIYTRLGGITFMLTNALFGVCGPIFNVFSMEKRVISRERKSGMYSGIVAFLAKYMSEIVLNFMFEIPYITAVYWMIGLNNNAGRFFIFLVIVLSLTLFSISYGLAISAMASSQNVAQVLGSLGLLVFLIYSGSFNNPNTIPAWLRWMVWLSPMYYATKASFQNQLNGVVFTGLGGIKVSGESQIDLRGLGGTGIWTCIFVLWGISLFWTVVGSIALHYGTRNNMKVKIDEEPNNEV</sequence>
<evidence type="ECO:0000256" key="3">
    <source>
        <dbReference type="ARBA" id="ARBA00022692"/>
    </source>
</evidence>
<dbReference type="InParanoid" id="A0A0B2UMF1"/>
<evidence type="ECO:0000256" key="4">
    <source>
        <dbReference type="ARBA" id="ARBA00022741"/>
    </source>
</evidence>
<evidence type="ECO:0000256" key="5">
    <source>
        <dbReference type="ARBA" id="ARBA00022840"/>
    </source>
</evidence>
<dbReference type="Pfam" id="PF19055">
    <property type="entry name" value="ABC2_membrane_7"/>
    <property type="match status" value="1"/>
</dbReference>
<evidence type="ECO:0000313" key="10">
    <source>
        <dbReference type="EMBL" id="KHN70145.1"/>
    </source>
</evidence>
<dbReference type="STRING" id="1354746.A0A0B2UMF1"/>
<keyword evidence="6 8" id="KW-1133">Transmembrane helix</keyword>
<evidence type="ECO:0000313" key="11">
    <source>
        <dbReference type="Proteomes" id="UP000031056"/>
    </source>
</evidence>
<accession>A0A0B2UMF1</accession>
<keyword evidence="3 8" id="KW-0812">Transmembrane</keyword>
<name>A0A0B2UMF1_9MICR</name>
<dbReference type="PANTHER" id="PTHR48041">
    <property type="entry name" value="ABC TRANSPORTER G FAMILY MEMBER 28"/>
    <property type="match status" value="1"/>
</dbReference>
<dbReference type="InterPro" id="IPR003439">
    <property type="entry name" value="ABC_transporter-like_ATP-bd"/>
</dbReference>
<dbReference type="GO" id="GO:0016020">
    <property type="term" value="C:membrane"/>
    <property type="evidence" value="ECO:0007669"/>
    <property type="project" value="UniProtKB-SubCell"/>
</dbReference>
<dbReference type="GeneID" id="26261416"/>
<comment type="subcellular location">
    <subcellularLocation>
        <location evidence="1">Membrane</location>
        <topology evidence="1">Multi-pass membrane protein</topology>
    </subcellularLocation>
</comment>
<organism evidence="10 11">
    <name type="scientific">Ordospora colligata OC4</name>
    <dbReference type="NCBI Taxonomy" id="1354746"/>
    <lineage>
        <taxon>Eukaryota</taxon>
        <taxon>Fungi</taxon>
        <taxon>Fungi incertae sedis</taxon>
        <taxon>Microsporidia</taxon>
        <taxon>Ordosporidae</taxon>
        <taxon>Ordospora</taxon>
    </lineage>
</organism>
<dbReference type="Pfam" id="PF01061">
    <property type="entry name" value="ABC2_membrane"/>
    <property type="match status" value="1"/>
</dbReference>
<proteinExistence type="predicted"/>
<dbReference type="GO" id="GO:0005524">
    <property type="term" value="F:ATP binding"/>
    <property type="evidence" value="ECO:0007669"/>
    <property type="project" value="UniProtKB-KW"/>
</dbReference>
<dbReference type="GO" id="GO:0016887">
    <property type="term" value="F:ATP hydrolysis activity"/>
    <property type="evidence" value="ECO:0007669"/>
    <property type="project" value="InterPro"/>
</dbReference>
<feature type="domain" description="ABC transporter" evidence="9">
    <location>
        <begin position="15"/>
        <end position="255"/>
    </location>
</feature>
<feature type="transmembrane region" description="Helical" evidence="8">
    <location>
        <begin position="556"/>
        <end position="581"/>
    </location>
</feature>
<dbReference type="Gene3D" id="3.40.50.300">
    <property type="entry name" value="P-loop containing nucleotide triphosphate hydrolases"/>
    <property type="match status" value="1"/>
</dbReference>
<dbReference type="EMBL" id="JOKQ01000003">
    <property type="protein sequence ID" value="KHN70145.1"/>
    <property type="molecule type" value="Genomic_DNA"/>
</dbReference>
<evidence type="ECO:0000256" key="8">
    <source>
        <dbReference type="SAM" id="Phobius"/>
    </source>
</evidence>
<dbReference type="PANTHER" id="PTHR48041:SF139">
    <property type="entry name" value="PROTEIN SCARLET"/>
    <property type="match status" value="1"/>
</dbReference>
<dbReference type="InterPro" id="IPR013525">
    <property type="entry name" value="ABC2_TM"/>
</dbReference>
<feature type="transmembrane region" description="Helical" evidence="8">
    <location>
        <begin position="479"/>
        <end position="497"/>
    </location>
</feature>
<dbReference type="InterPro" id="IPR050352">
    <property type="entry name" value="ABCG_transporters"/>
</dbReference>
<evidence type="ECO:0000256" key="2">
    <source>
        <dbReference type="ARBA" id="ARBA00022448"/>
    </source>
</evidence>
<feature type="transmembrane region" description="Helical" evidence="8">
    <location>
        <begin position="341"/>
        <end position="360"/>
    </location>
</feature>
<dbReference type="RefSeq" id="XP_014564187.1">
    <property type="nucleotide sequence ID" value="XM_014708701.1"/>
</dbReference>
<dbReference type="OrthoDB" id="2196280at2759"/>
<dbReference type="Pfam" id="PF00005">
    <property type="entry name" value="ABC_tran"/>
    <property type="match status" value="1"/>
</dbReference>
<dbReference type="InterPro" id="IPR003593">
    <property type="entry name" value="AAA+_ATPase"/>
</dbReference>
<keyword evidence="11" id="KW-1185">Reference proteome</keyword>
<dbReference type="InterPro" id="IPR017871">
    <property type="entry name" value="ABC_transporter-like_CS"/>
</dbReference>
<protein>
    <submittedName>
        <fullName evidence="10">ABCG-like transporter</fullName>
    </submittedName>
</protein>
<keyword evidence="7 8" id="KW-0472">Membrane</keyword>
<dbReference type="PROSITE" id="PS00211">
    <property type="entry name" value="ABC_TRANSPORTER_1"/>
    <property type="match status" value="1"/>
</dbReference>
<dbReference type="InterPro" id="IPR043926">
    <property type="entry name" value="ABCG_dom"/>
</dbReference>
<dbReference type="GO" id="GO:0140359">
    <property type="term" value="F:ABC-type transporter activity"/>
    <property type="evidence" value="ECO:0007669"/>
    <property type="project" value="InterPro"/>
</dbReference>
<dbReference type="SMART" id="SM00382">
    <property type="entry name" value="AAA"/>
    <property type="match status" value="1"/>
</dbReference>
<dbReference type="AlphaFoldDB" id="A0A0B2UMF1"/>
<keyword evidence="4" id="KW-0547">Nucleotide-binding</keyword>
<dbReference type="Proteomes" id="UP000031056">
    <property type="component" value="Unassembled WGS sequence"/>
</dbReference>
<dbReference type="VEuPathDB" id="MicrosporidiaDB:M896_031320"/>
<dbReference type="CDD" id="cd03213">
    <property type="entry name" value="ABCG_EPDR"/>
    <property type="match status" value="1"/>
</dbReference>
<evidence type="ECO:0000256" key="1">
    <source>
        <dbReference type="ARBA" id="ARBA00004141"/>
    </source>
</evidence>